<dbReference type="EMBL" id="VZUL01000003">
    <property type="protein sequence ID" value="KAB1083784.1"/>
    <property type="molecule type" value="Genomic_DNA"/>
</dbReference>
<proteinExistence type="predicted"/>
<organism evidence="1 2">
    <name type="scientific">Neorhizobium galegae</name>
    <name type="common">Rhizobium galegae</name>
    <dbReference type="NCBI Taxonomy" id="399"/>
    <lineage>
        <taxon>Bacteria</taxon>
        <taxon>Pseudomonadati</taxon>
        <taxon>Pseudomonadota</taxon>
        <taxon>Alphaproteobacteria</taxon>
        <taxon>Hyphomicrobiales</taxon>
        <taxon>Rhizobiaceae</taxon>
        <taxon>Rhizobium/Agrobacterium group</taxon>
        <taxon>Neorhizobium</taxon>
    </lineage>
</organism>
<dbReference type="Proteomes" id="UP000386575">
    <property type="component" value="Unassembled WGS sequence"/>
</dbReference>
<dbReference type="AlphaFoldDB" id="A0A6A1TIR3"/>
<gene>
    <name evidence="1" type="ORF">F4V91_30505</name>
</gene>
<sequence>MKFGQFCGLIADEMDLQHSDFLLSAEILFALDPAGAAGETTLSLPDRPVSAKDAALLICLVVAMDHGHVDPAQCAEAADDIAAMGQNLSTLIDAIEQGEGAVLDSSGRLVAQVVVPRKLTARISPLITGGVVAHLRSV</sequence>
<dbReference type="RefSeq" id="WP_151046987.1">
    <property type="nucleotide sequence ID" value="NZ_VZUL01000003.1"/>
</dbReference>
<evidence type="ECO:0000313" key="1">
    <source>
        <dbReference type="EMBL" id="KAB1083784.1"/>
    </source>
</evidence>
<name>A0A6A1TIR3_NEOGA</name>
<comment type="caution">
    <text evidence="1">The sequence shown here is derived from an EMBL/GenBank/DDBJ whole genome shotgun (WGS) entry which is preliminary data.</text>
</comment>
<evidence type="ECO:0000313" key="2">
    <source>
        <dbReference type="Proteomes" id="UP000386575"/>
    </source>
</evidence>
<reference evidence="1 2" key="1">
    <citation type="submission" date="2019-09" db="EMBL/GenBank/DDBJ databases">
        <title>Genome sequencing of Ng87 strain.</title>
        <authorList>
            <person name="Karasev E.S."/>
            <person name="Andronov E."/>
        </authorList>
    </citation>
    <scope>NUCLEOTIDE SEQUENCE [LARGE SCALE GENOMIC DNA]</scope>
    <source>
        <strain evidence="1 2">Ng87</strain>
    </source>
</reference>
<accession>A0A6A1TIR3</accession>
<protein>
    <submittedName>
        <fullName evidence="1">Uncharacterized protein</fullName>
    </submittedName>
</protein>